<accession>G6EAB0</accession>
<dbReference type="InterPro" id="IPR036691">
    <property type="entry name" value="Endo/exonu/phosph_ase_sf"/>
</dbReference>
<keyword evidence="4" id="KW-1185">Reference proteome</keyword>
<dbReference type="GO" id="GO:0003824">
    <property type="term" value="F:catalytic activity"/>
    <property type="evidence" value="ECO:0007669"/>
    <property type="project" value="InterPro"/>
</dbReference>
<dbReference type="OrthoDB" id="3808618at2"/>
<feature type="domain" description="Endonuclease/exonuclease/phosphatase" evidence="2">
    <location>
        <begin position="112"/>
        <end position="316"/>
    </location>
</feature>
<keyword evidence="1" id="KW-0472">Membrane</keyword>
<dbReference type="Gene3D" id="3.60.10.10">
    <property type="entry name" value="Endonuclease/exonuclease/phosphatase"/>
    <property type="match status" value="1"/>
</dbReference>
<name>G6EAB0_9SPHN</name>
<dbReference type="eggNOG" id="COG3021">
    <property type="taxonomic scope" value="Bacteria"/>
</dbReference>
<keyword evidence="1" id="KW-1133">Transmembrane helix</keyword>
<dbReference type="Pfam" id="PF03372">
    <property type="entry name" value="Exo_endo_phos"/>
    <property type="match status" value="1"/>
</dbReference>
<proteinExistence type="predicted"/>
<dbReference type="AlphaFoldDB" id="G6EAB0"/>
<protein>
    <recommendedName>
        <fullName evidence="2">Endonuclease/exonuclease/phosphatase domain-containing protein</fullName>
    </recommendedName>
</protein>
<dbReference type="PATRIC" id="fig|1088721.3.peg.1264"/>
<comment type="caution">
    <text evidence="3">The sequence shown here is derived from an EMBL/GenBank/DDBJ whole genome shotgun (WGS) entry which is preliminary data.</text>
</comment>
<feature type="transmembrane region" description="Helical" evidence="1">
    <location>
        <begin position="42"/>
        <end position="61"/>
    </location>
</feature>
<dbReference type="KEGG" id="npn:JI59_13700"/>
<dbReference type="SUPFAM" id="SSF56219">
    <property type="entry name" value="DNase I-like"/>
    <property type="match status" value="1"/>
</dbReference>
<organism evidence="3 4">
    <name type="scientific">Novosphingobium pentaromativorans US6-1</name>
    <dbReference type="NCBI Taxonomy" id="1088721"/>
    <lineage>
        <taxon>Bacteria</taxon>
        <taxon>Pseudomonadati</taxon>
        <taxon>Pseudomonadota</taxon>
        <taxon>Alphaproteobacteria</taxon>
        <taxon>Sphingomonadales</taxon>
        <taxon>Sphingomonadaceae</taxon>
        <taxon>Novosphingobium</taxon>
    </lineage>
</organism>
<reference evidence="3 4" key="1">
    <citation type="journal article" date="2012" name="J. Bacteriol.">
        <title>Genome sequence of benzo(a)pyrene-degrading bacterium Novosphingobium pentaromativorans US6-1.</title>
        <authorList>
            <person name="Luo Y.R."/>
            <person name="Kang S.G."/>
            <person name="Kim S.J."/>
            <person name="Kim M.R."/>
            <person name="Li N."/>
            <person name="Lee J.H."/>
            <person name="Kwon K.K."/>
        </authorList>
    </citation>
    <scope>NUCLEOTIDE SEQUENCE [LARGE SCALE GENOMIC DNA]</scope>
    <source>
        <strain evidence="3 4">US6-1</strain>
    </source>
</reference>
<keyword evidence="1" id="KW-0812">Transmembrane</keyword>
<feature type="transmembrane region" description="Helical" evidence="1">
    <location>
        <begin position="12"/>
        <end position="30"/>
    </location>
</feature>
<dbReference type="EMBL" id="AGFM01000016">
    <property type="protein sequence ID" value="EHJ61772.1"/>
    <property type="molecule type" value="Genomic_DNA"/>
</dbReference>
<evidence type="ECO:0000256" key="1">
    <source>
        <dbReference type="SAM" id="Phobius"/>
    </source>
</evidence>
<dbReference type="Proteomes" id="UP000004030">
    <property type="component" value="Unassembled WGS sequence"/>
</dbReference>
<dbReference type="InterPro" id="IPR005135">
    <property type="entry name" value="Endo/exonuclease/phosphatase"/>
</dbReference>
<sequence>MDGQIRPARHSCLYRLGQCLLATVLLLLGLSRFGTACPVLDLINLFAAPLGLASLILAAVLSRRAVSWTGRGVLALCCLPALGLSWPDPAQGPECSPSSARLRIAWLNTHKPKDPDRIAAWLDAEAPQVVGVAELPKYLPLHGWLEKRYPYWQSCLENGRCATALFTNIEPAAMQALTHGDPFNRQSLPAVRMVLPARAPDGGTGRGQGLQIFAVHLSRPVPPGRQAKELLQLDKALTAPAGTVIVGDFNLSPRMRLLGDYALRNGMSLTRTDRPTWPLTFQGRRYPGFWQIDHLLVGSDWKVEAIRTSPDVGSDHRGFVADLCRVD</sequence>
<dbReference type="RefSeq" id="WP_007012196.1">
    <property type="nucleotide sequence ID" value="NZ_AGFM01000016.1"/>
</dbReference>
<gene>
    <name evidence="3" type="ORF">NSU_1281</name>
</gene>
<evidence type="ECO:0000313" key="3">
    <source>
        <dbReference type="EMBL" id="EHJ61772.1"/>
    </source>
</evidence>
<evidence type="ECO:0000259" key="2">
    <source>
        <dbReference type="Pfam" id="PF03372"/>
    </source>
</evidence>
<evidence type="ECO:0000313" key="4">
    <source>
        <dbReference type="Proteomes" id="UP000004030"/>
    </source>
</evidence>